<evidence type="ECO:0000313" key="1">
    <source>
        <dbReference type="EMBL" id="QPC84044.1"/>
    </source>
</evidence>
<gene>
    <name evidence="1" type="ORF">G4Y79_06605</name>
</gene>
<organism evidence="1 2">
    <name type="scientific">Phototrophicus methaneseepsis</name>
    <dbReference type="NCBI Taxonomy" id="2710758"/>
    <lineage>
        <taxon>Bacteria</taxon>
        <taxon>Bacillati</taxon>
        <taxon>Chloroflexota</taxon>
        <taxon>Candidatus Thermofontia</taxon>
        <taxon>Phototrophicales</taxon>
        <taxon>Phototrophicaceae</taxon>
        <taxon>Phototrophicus</taxon>
    </lineage>
</organism>
<protein>
    <submittedName>
        <fullName evidence="1">Uncharacterized protein</fullName>
    </submittedName>
</protein>
<proteinExistence type="predicted"/>
<name>A0A7S8IG08_9CHLR</name>
<dbReference type="RefSeq" id="WP_195172108.1">
    <property type="nucleotide sequence ID" value="NZ_CP062983.1"/>
</dbReference>
<reference evidence="1 2" key="1">
    <citation type="submission" date="2020-02" db="EMBL/GenBank/DDBJ databases">
        <authorList>
            <person name="Zheng R.K."/>
            <person name="Sun C.M."/>
        </authorList>
    </citation>
    <scope>NUCLEOTIDE SEQUENCE [LARGE SCALE GENOMIC DNA]</scope>
    <source>
        <strain evidence="2">rifampicinis</strain>
    </source>
</reference>
<evidence type="ECO:0000313" key="2">
    <source>
        <dbReference type="Proteomes" id="UP000594468"/>
    </source>
</evidence>
<sequence length="81" mass="9084">MACKYLSHVVDTLPAENLNPTANPVPIPVCQLRRNIGHRGVASRCQATSQEGPCWLWLSEYGHPRRDAEFQHGVEHTLADH</sequence>
<dbReference type="AlphaFoldDB" id="A0A7S8IG08"/>
<dbReference type="EMBL" id="CP062983">
    <property type="protein sequence ID" value="QPC84044.1"/>
    <property type="molecule type" value="Genomic_DNA"/>
</dbReference>
<dbReference type="Proteomes" id="UP000594468">
    <property type="component" value="Chromosome"/>
</dbReference>
<accession>A0A7S8IG08</accession>
<keyword evidence="2" id="KW-1185">Reference proteome</keyword>
<dbReference type="KEGG" id="pmet:G4Y79_06605"/>